<sequence>MWGSTVDITSLLMQYRYGLLFPSVVVEGPVATITAGLLVAHGYMGFTASYIVAAAADVAADVGYYLLGAAGETHLTLRWQSRLGLTPARLADVRAHFKCHGGTTFLAGKLLHGPGIAVLVAAGAAHVRFTTFLTYTVAITVVKTLALLLLGYYFGYALGWFRQWLDAWVTVAAGVSIVLSATYLVRRRRRKNQ</sequence>
<dbReference type="PANTHER" id="PTHR42709">
    <property type="entry name" value="ALKALINE PHOSPHATASE LIKE PROTEIN"/>
    <property type="match status" value="1"/>
</dbReference>
<feature type="transmembrane region" description="Helical" evidence="6">
    <location>
        <begin position="20"/>
        <end position="40"/>
    </location>
</feature>
<evidence type="ECO:0008006" key="9">
    <source>
        <dbReference type="Google" id="ProtNLM"/>
    </source>
</evidence>
<dbReference type="InterPro" id="IPR051311">
    <property type="entry name" value="DedA_domain"/>
</dbReference>
<evidence type="ECO:0000256" key="6">
    <source>
        <dbReference type="SAM" id="Phobius"/>
    </source>
</evidence>
<keyword evidence="2" id="KW-1003">Cell membrane</keyword>
<organism evidence="7 8">
    <name type="scientific">Candidatus Andersenbacteria bacterium CG10_big_fil_rev_8_21_14_0_10_54_11</name>
    <dbReference type="NCBI Taxonomy" id="1974485"/>
    <lineage>
        <taxon>Bacteria</taxon>
        <taxon>Candidatus Anderseniibacteriota</taxon>
    </lineage>
</organism>
<dbReference type="AlphaFoldDB" id="A0A2M6WY76"/>
<evidence type="ECO:0000256" key="5">
    <source>
        <dbReference type="ARBA" id="ARBA00023136"/>
    </source>
</evidence>
<dbReference type="GO" id="GO:0005886">
    <property type="term" value="C:plasma membrane"/>
    <property type="evidence" value="ECO:0007669"/>
    <property type="project" value="UniProtKB-SubCell"/>
</dbReference>
<evidence type="ECO:0000313" key="8">
    <source>
        <dbReference type="Proteomes" id="UP000230731"/>
    </source>
</evidence>
<dbReference type="EMBL" id="PEZP01000048">
    <property type="protein sequence ID" value="PIT97750.1"/>
    <property type="molecule type" value="Genomic_DNA"/>
</dbReference>
<proteinExistence type="predicted"/>
<feature type="transmembrane region" description="Helical" evidence="6">
    <location>
        <begin position="132"/>
        <end position="155"/>
    </location>
</feature>
<accession>A0A2M6WY76</accession>
<comment type="caution">
    <text evidence="7">The sequence shown here is derived from an EMBL/GenBank/DDBJ whole genome shotgun (WGS) entry which is preliminary data.</text>
</comment>
<evidence type="ECO:0000256" key="1">
    <source>
        <dbReference type="ARBA" id="ARBA00004651"/>
    </source>
</evidence>
<keyword evidence="3 6" id="KW-0812">Transmembrane</keyword>
<protein>
    <recommendedName>
        <fullName evidence="9">DedA family protein</fullName>
    </recommendedName>
</protein>
<keyword evidence="4 6" id="KW-1133">Transmembrane helix</keyword>
<comment type="subcellular location">
    <subcellularLocation>
        <location evidence="1">Cell membrane</location>
        <topology evidence="1">Multi-pass membrane protein</topology>
    </subcellularLocation>
</comment>
<evidence type="ECO:0000256" key="2">
    <source>
        <dbReference type="ARBA" id="ARBA00022475"/>
    </source>
</evidence>
<dbReference type="PANTHER" id="PTHR42709:SF6">
    <property type="entry name" value="UNDECAPRENYL PHOSPHATE TRANSPORTER A"/>
    <property type="match status" value="1"/>
</dbReference>
<name>A0A2M6WY76_9BACT</name>
<evidence type="ECO:0000256" key="4">
    <source>
        <dbReference type="ARBA" id="ARBA00022989"/>
    </source>
</evidence>
<dbReference type="Proteomes" id="UP000230731">
    <property type="component" value="Unassembled WGS sequence"/>
</dbReference>
<gene>
    <name evidence="7" type="ORF">COT71_04445</name>
</gene>
<evidence type="ECO:0000313" key="7">
    <source>
        <dbReference type="EMBL" id="PIT97750.1"/>
    </source>
</evidence>
<feature type="transmembrane region" description="Helical" evidence="6">
    <location>
        <begin position="167"/>
        <end position="185"/>
    </location>
</feature>
<evidence type="ECO:0000256" key="3">
    <source>
        <dbReference type="ARBA" id="ARBA00022692"/>
    </source>
</evidence>
<reference evidence="8" key="1">
    <citation type="submission" date="2017-09" db="EMBL/GenBank/DDBJ databases">
        <title>Depth-based differentiation of microbial function through sediment-hosted aquifers and enrichment of novel symbionts in the deep terrestrial subsurface.</title>
        <authorList>
            <person name="Probst A.J."/>
            <person name="Ladd B."/>
            <person name="Jarett J.K."/>
            <person name="Geller-Mcgrath D.E."/>
            <person name="Sieber C.M.K."/>
            <person name="Emerson J.B."/>
            <person name="Anantharaman K."/>
            <person name="Thomas B.C."/>
            <person name="Malmstrom R."/>
            <person name="Stieglmeier M."/>
            <person name="Klingl A."/>
            <person name="Woyke T."/>
            <person name="Ryan C.M."/>
            <person name="Banfield J.F."/>
        </authorList>
    </citation>
    <scope>NUCLEOTIDE SEQUENCE [LARGE SCALE GENOMIC DNA]</scope>
</reference>
<keyword evidence="5 6" id="KW-0472">Membrane</keyword>